<dbReference type="PANTHER" id="PTHR21367:SF1">
    <property type="entry name" value="ARGINYL-TRNA--PROTEIN TRANSFERASE 1"/>
    <property type="match status" value="1"/>
</dbReference>
<gene>
    <name evidence="9" type="primary">Ate1</name>
    <name evidence="9" type="ORF">NPIL_338012</name>
</gene>
<comment type="similarity">
    <text evidence="1 5">Belongs to the R-transferase family.</text>
</comment>
<evidence type="ECO:0000256" key="2">
    <source>
        <dbReference type="ARBA" id="ARBA00022679"/>
    </source>
</evidence>
<dbReference type="PIRSF" id="PIRSF037207">
    <property type="entry name" value="ATE1_euk"/>
    <property type="match status" value="1"/>
</dbReference>
<dbReference type="InterPro" id="IPR016181">
    <property type="entry name" value="Acyl_CoA_acyltransferase"/>
</dbReference>
<dbReference type="InterPro" id="IPR007471">
    <property type="entry name" value="N-end_Aminoacyl_Trfase_N"/>
</dbReference>
<sequence>MDRSIVEYFSGHEGYRCGYCNSADTCFSHGMWAHTMAPIDYQNLIDRGWRRSGKYCYKPTMNITCCPLYTIRCEAKKFVLTRSQKKVLKKVHRFLAYGEKSKSNEESSADKSGQNMDTSEFPLDVDVQSLKRIKRAKTIKQSDVKPDGSETFIDTPCISDSQNEKCDSASSDKFSSSVSSRSAHLHNEPSSPLKSSDLNSRPQCRKAKEIRKERKLQKLLKKGMSEEEAFASIKPKISEPKSIEDFLTEPFSQKPVHKLELRLVPSSIENPLFSKYFDESYNVYKKYQMSIHKDPAEKVTTKQYTRFLVTNPFQFRMVPCNIESEEFQSTFDKSHKLYIKYQMKIHKDTEEECGKENYEHFLVESPFENSKAFSSSTFSFGSYHQQYWLDDKMIAVAVLDILPHCVSSVYFYYDPDYSFLSLGTYAALREIALTRELSTKCSDLQYYYMGYYIHSCVKMRYKGQFVPSFLLCPETYIFKPIEKCKPLLDISKYHRLEEDPKKEDLNGIGNLNEVIVLYDKTRMNYSTYKNLKKTANDENDVREYARFVGRKCYKRMLLYRDS</sequence>
<dbReference type="AlphaFoldDB" id="A0A8X6PXW2"/>
<keyword evidence="2 5" id="KW-0808">Transferase</keyword>
<dbReference type="InterPro" id="IPR007472">
    <property type="entry name" value="N-end_Aminoacyl_Trfase_C"/>
</dbReference>
<dbReference type="InterPro" id="IPR030700">
    <property type="entry name" value="N-end_Aminoacyl_Trfase"/>
</dbReference>
<evidence type="ECO:0000259" key="7">
    <source>
        <dbReference type="Pfam" id="PF04376"/>
    </source>
</evidence>
<feature type="domain" description="N-end aminoacyl transferase N-terminal" evidence="7">
    <location>
        <begin position="16"/>
        <end position="86"/>
    </location>
</feature>
<dbReference type="EMBL" id="BMAW01120975">
    <property type="protein sequence ID" value="GFT91884.1"/>
    <property type="molecule type" value="Genomic_DNA"/>
</dbReference>
<accession>A0A8X6PXW2</accession>
<evidence type="ECO:0000313" key="9">
    <source>
        <dbReference type="EMBL" id="GFT91884.1"/>
    </source>
</evidence>
<protein>
    <recommendedName>
        <fullName evidence="5">Arginyl-tRNA--protein transferase 1</fullName>
        <shortName evidence="5">Arginyltransferase 1</shortName>
        <shortName evidence="5">R-transferase 1</shortName>
        <ecNumber evidence="5">2.3.2.8</ecNumber>
    </recommendedName>
    <alternativeName>
        <fullName evidence="5">Arginine-tRNA--protein transferase 1</fullName>
    </alternativeName>
</protein>
<evidence type="ECO:0000256" key="1">
    <source>
        <dbReference type="ARBA" id="ARBA00009991"/>
    </source>
</evidence>
<dbReference type="OrthoDB" id="74183at2759"/>
<dbReference type="GO" id="GO:0004057">
    <property type="term" value="F:arginyl-tRNA--protein transferase activity"/>
    <property type="evidence" value="ECO:0007669"/>
    <property type="project" value="UniProtKB-EC"/>
</dbReference>
<feature type="region of interest" description="Disordered" evidence="6">
    <location>
        <begin position="102"/>
        <end position="121"/>
    </location>
</feature>
<evidence type="ECO:0000256" key="6">
    <source>
        <dbReference type="SAM" id="MobiDB-lite"/>
    </source>
</evidence>
<comment type="function">
    <text evidence="5">Involved in the post-translational conjugation of arginine to the N-terminal aspartate or glutamate of a protein. This arginylation is required for degradation of the protein via the ubiquitin pathway.</text>
</comment>
<evidence type="ECO:0000259" key="8">
    <source>
        <dbReference type="Pfam" id="PF04377"/>
    </source>
</evidence>
<keyword evidence="10" id="KW-1185">Reference proteome</keyword>
<dbReference type="InterPro" id="IPR017137">
    <property type="entry name" value="Arg-tRNA-P_Trfase_1_euk"/>
</dbReference>
<reference evidence="9" key="1">
    <citation type="submission" date="2020-08" db="EMBL/GenBank/DDBJ databases">
        <title>Multicomponent nature underlies the extraordinary mechanical properties of spider dragline silk.</title>
        <authorList>
            <person name="Kono N."/>
            <person name="Nakamura H."/>
            <person name="Mori M."/>
            <person name="Yoshida Y."/>
            <person name="Ohtoshi R."/>
            <person name="Malay A.D."/>
            <person name="Moran D.A.P."/>
            <person name="Tomita M."/>
            <person name="Numata K."/>
            <person name="Arakawa K."/>
        </authorList>
    </citation>
    <scope>NUCLEOTIDE SEQUENCE</scope>
</reference>
<dbReference type="Pfam" id="PF04377">
    <property type="entry name" value="ATE_C"/>
    <property type="match status" value="1"/>
</dbReference>
<dbReference type="Pfam" id="PF04376">
    <property type="entry name" value="ATE_N"/>
    <property type="match status" value="1"/>
</dbReference>
<feature type="compositionally biased region" description="Low complexity" evidence="6">
    <location>
        <begin position="168"/>
        <end position="182"/>
    </location>
</feature>
<evidence type="ECO:0000256" key="3">
    <source>
        <dbReference type="ARBA" id="ARBA00022786"/>
    </source>
</evidence>
<evidence type="ECO:0000256" key="5">
    <source>
        <dbReference type="PIRNR" id="PIRNR037207"/>
    </source>
</evidence>
<keyword evidence="3 5" id="KW-0833">Ubl conjugation pathway</keyword>
<organism evidence="9 10">
    <name type="scientific">Nephila pilipes</name>
    <name type="common">Giant wood spider</name>
    <name type="synonym">Nephila maculata</name>
    <dbReference type="NCBI Taxonomy" id="299642"/>
    <lineage>
        <taxon>Eukaryota</taxon>
        <taxon>Metazoa</taxon>
        <taxon>Ecdysozoa</taxon>
        <taxon>Arthropoda</taxon>
        <taxon>Chelicerata</taxon>
        <taxon>Arachnida</taxon>
        <taxon>Araneae</taxon>
        <taxon>Araneomorphae</taxon>
        <taxon>Entelegynae</taxon>
        <taxon>Araneoidea</taxon>
        <taxon>Nephilidae</taxon>
        <taxon>Nephila</taxon>
    </lineage>
</organism>
<dbReference type="SUPFAM" id="SSF55729">
    <property type="entry name" value="Acyl-CoA N-acyltransferases (Nat)"/>
    <property type="match status" value="1"/>
</dbReference>
<keyword evidence="4 5" id="KW-0012">Acyltransferase</keyword>
<comment type="catalytic activity">
    <reaction evidence="5">
        <text>an N-terminal L-alpha-aminoacyl-[protein] + L-arginyl-tRNA(Arg) = an N-terminal L-arginyl-L-aminoacyl-[protein] + tRNA(Arg) + H(+)</text>
        <dbReference type="Rhea" id="RHEA:10208"/>
        <dbReference type="Rhea" id="RHEA-COMP:9658"/>
        <dbReference type="Rhea" id="RHEA-COMP:9673"/>
        <dbReference type="Rhea" id="RHEA-COMP:10636"/>
        <dbReference type="Rhea" id="RHEA-COMP:10638"/>
        <dbReference type="ChEBI" id="CHEBI:15378"/>
        <dbReference type="ChEBI" id="CHEBI:78442"/>
        <dbReference type="ChEBI" id="CHEBI:78513"/>
        <dbReference type="ChEBI" id="CHEBI:78597"/>
        <dbReference type="ChEBI" id="CHEBI:83562"/>
        <dbReference type="EC" id="2.3.2.8"/>
    </reaction>
</comment>
<evidence type="ECO:0000313" key="10">
    <source>
        <dbReference type="Proteomes" id="UP000887013"/>
    </source>
</evidence>
<feature type="region of interest" description="Disordered" evidence="6">
    <location>
        <begin position="161"/>
        <end position="209"/>
    </location>
</feature>
<dbReference type="Proteomes" id="UP000887013">
    <property type="component" value="Unassembled WGS sequence"/>
</dbReference>
<name>A0A8X6PXW2_NEPPI</name>
<proteinExistence type="inferred from homology"/>
<dbReference type="PANTHER" id="PTHR21367">
    <property type="entry name" value="ARGININE-TRNA-PROTEIN TRANSFERASE 1"/>
    <property type="match status" value="1"/>
</dbReference>
<feature type="compositionally biased region" description="Polar residues" evidence="6">
    <location>
        <begin position="188"/>
        <end position="202"/>
    </location>
</feature>
<feature type="domain" description="N-end rule aminoacyl transferase C-terminal" evidence="8">
    <location>
        <begin position="334"/>
        <end position="472"/>
    </location>
</feature>
<evidence type="ECO:0000256" key="4">
    <source>
        <dbReference type="ARBA" id="ARBA00023315"/>
    </source>
</evidence>
<dbReference type="GO" id="GO:0005737">
    <property type="term" value="C:cytoplasm"/>
    <property type="evidence" value="ECO:0007669"/>
    <property type="project" value="TreeGrafter"/>
</dbReference>
<comment type="caution">
    <text evidence="9">The sequence shown here is derived from an EMBL/GenBank/DDBJ whole genome shotgun (WGS) entry which is preliminary data.</text>
</comment>
<dbReference type="EC" id="2.3.2.8" evidence="5"/>